<dbReference type="SUPFAM" id="SSF56112">
    <property type="entry name" value="Protein kinase-like (PK-like)"/>
    <property type="match status" value="1"/>
</dbReference>
<evidence type="ECO:0000256" key="15">
    <source>
        <dbReference type="ARBA" id="ARBA00023136"/>
    </source>
</evidence>
<evidence type="ECO:0000256" key="9">
    <source>
        <dbReference type="ARBA" id="ARBA00022692"/>
    </source>
</evidence>
<dbReference type="EMBL" id="JADGMS010000016">
    <property type="protein sequence ID" value="KAF9664406.1"/>
    <property type="molecule type" value="Genomic_DNA"/>
</dbReference>
<dbReference type="GO" id="GO:0005886">
    <property type="term" value="C:plasma membrane"/>
    <property type="evidence" value="ECO:0007669"/>
    <property type="project" value="UniProtKB-SubCell"/>
</dbReference>
<name>A0A835J7V1_9ROSI</name>
<feature type="transmembrane region" description="Helical" evidence="21">
    <location>
        <begin position="640"/>
        <end position="659"/>
    </location>
</feature>
<dbReference type="PANTHER" id="PTHR48006">
    <property type="entry name" value="LEUCINE-RICH REPEAT-CONTAINING PROTEIN DDB_G0281931-RELATED"/>
    <property type="match status" value="1"/>
</dbReference>
<evidence type="ECO:0000256" key="4">
    <source>
        <dbReference type="ARBA" id="ARBA00022475"/>
    </source>
</evidence>
<evidence type="ECO:0000256" key="7">
    <source>
        <dbReference type="ARBA" id="ARBA00022614"/>
    </source>
</evidence>
<keyword evidence="16" id="KW-0675">Receptor</keyword>
<evidence type="ECO:0000256" key="19">
    <source>
        <dbReference type="ARBA" id="ARBA00048679"/>
    </source>
</evidence>
<evidence type="ECO:0000256" key="12">
    <source>
        <dbReference type="ARBA" id="ARBA00022741"/>
    </source>
</evidence>
<gene>
    <name evidence="23" type="ORF">SADUNF_Sadunf16G0015700</name>
</gene>
<keyword evidence="13 20" id="KW-0067">ATP-binding</keyword>
<evidence type="ECO:0000256" key="6">
    <source>
        <dbReference type="ARBA" id="ARBA00022553"/>
    </source>
</evidence>
<reference evidence="23 24" key="1">
    <citation type="submission" date="2020-10" db="EMBL/GenBank/DDBJ databases">
        <title>Plant Genome Project.</title>
        <authorList>
            <person name="Zhang R.-G."/>
        </authorList>
    </citation>
    <scope>NUCLEOTIDE SEQUENCE [LARGE SCALE GENOMIC DNA]</scope>
    <source>
        <strain evidence="23">FAFU-HL-1</strain>
        <tissue evidence="23">Leaf</tissue>
    </source>
</reference>
<keyword evidence="14 21" id="KW-1133">Transmembrane helix</keyword>
<dbReference type="PROSITE" id="PS50011">
    <property type="entry name" value="PROTEIN_KINASE_DOM"/>
    <property type="match status" value="1"/>
</dbReference>
<evidence type="ECO:0000256" key="11">
    <source>
        <dbReference type="ARBA" id="ARBA00022737"/>
    </source>
</evidence>
<evidence type="ECO:0000256" key="21">
    <source>
        <dbReference type="SAM" id="Phobius"/>
    </source>
</evidence>
<keyword evidence="17" id="KW-0325">Glycoprotein</keyword>
<evidence type="ECO:0000256" key="14">
    <source>
        <dbReference type="ARBA" id="ARBA00022989"/>
    </source>
</evidence>
<dbReference type="FunFam" id="3.80.10.10:FF:000041">
    <property type="entry name" value="LRR receptor-like serine/threonine-protein kinase ERECTA"/>
    <property type="match status" value="2"/>
</dbReference>
<dbReference type="Proteomes" id="UP000657918">
    <property type="component" value="Chromosome 16"/>
</dbReference>
<protein>
    <recommendedName>
        <fullName evidence="3">non-specific serine/threonine protein kinase</fullName>
        <ecNumber evidence="3">2.7.11.1</ecNumber>
    </recommendedName>
</protein>
<dbReference type="Gene3D" id="3.30.200.20">
    <property type="entry name" value="Phosphorylase Kinase, domain 1"/>
    <property type="match status" value="1"/>
</dbReference>
<keyword evidence="5" id="KW-0418">Kinase</keyword>
<dbReference type="FunFam" id="3.80.10.10:FF:000383">
    <property type="entry name" value="Leucine-rich repeat receptor protein kinase EMS1"/>
    <property type="match status" value="1"/>
</dbReference>
<dbReference type="Pfam" id="PF00560">
    <property type="entry name" value="LRR_1"/>
    <property type="match status" value="4"/>
</dbReference>
<dbReference type="Gene3D" id="2.60.120.430">
    <property type="entry name" value="Galactose-binding lectin"/>
    <property type="match status" value="1"/>
</dbReference>
<keyword evidence="8" id="KW-0808">Transferase</keyword>
<dbReference type="PANTHER" id="PTHR48006:SF48">
    <property type="entry name" value="PROTEIN KINASE DOMAIN-CONTAINING PROTEIN"/>
    <property type="match status" value="1"/>
</dbReference>
<evidence type="ECO:0000256" key="17">
    <source>
        <dbReference type="ARBA" id="ARBA00023180"/>
    </source>
</evidence>
<dbReference type="OrthoDB" id="1187689at2759"/>
<feature type="domain" description="Protein kinase" evidence="22">
    <location>
        <begin position="693"/>
        <end position="960"/>
    </location>
</feature>
<dbReference type="Pfam" id="PF13855">
    <property type="entry name" value="LRR_8"/>
    <property type="match status" value="2"/>
</dbReference>
<evidence type="ECO:0000256" key="16">
    <source>
        <dbReference type="ARBA" id="ARBA00023170"/>
    </source>
</evidence>
<keyword evidence="15 21" id="KW-0472">Membrane</keyword>
<accession>A0A835J7V1</accession>
<dbReference type="Pfam" id="PF11721">
    <property type="entry name" value="Malectin"/>
    <property type="match status" value="1"/>
</dbReference>
<dbReference type="InterPro" id="IPR001245">
    <property type="entry name" value="Ser-Thr/Tyr_kinase_cat_dom"/>
</dbReference>
<dbReference type="InterPro" id="IPR003591">
    <property type="entry name" value="Leu-rich_rpt_typical-subtyp"/>
</dbReference>
<dbReference type="InterPro" id="IPR032675">
    <property type="entry name" value="LRR_dom_sf"/>
</dbReference>
<evidence type="ECO:0000256" key="3">
    <source>
        <dbReference type="ARBA" id="ARBA00012513"/>
    </source>
</evidence>
<dbReference type="InterPro" id="IPR017441">
    <property type="entry name" value="Protein_kinase_ATP_BS"/>
</dbReference>
<keyword evidence="4" id="KW-1003">Cell membrane</keyword>
<comment type="caution">
    <text evidence="23">The sequence shown here is derived from an EMBL/GenBank/DDBJ whole genome shotgun (WGS) entry which is preliminary data.</text>
</comment>
<dbReference type="InterPro" id="IPR051824">
    <property type="entry name" value="LRR_Rcpt-Like_S/T_Kinase"/>
</dbReference>
<dbReference type="InterPro" id="IPR001611">
    <property type="entry name" value="Leu-rich_rpt"/>
</dbReference>
<dbReference type="GO" id="GO:0004674">
    <property type="term" value="F:protein serine/threonine kinase activity"/>
    <property type="evidence" value="ECO:0007669"/>
    <property type="project" value="UniProtKB-KW"/>
</dbReference>
<evidence type="ECO:0000313" key="23">
    <source>
        <dbReference type="EMBL" id="KAF9664406.1"/>
    </source>
</evidence>
<keyword evidence="12 20" id="KW-0547">Nucleotide-binding</keyword>
<evidence type="ECO:0000259" key="22">
    <source>
        <dbReference type="PROSITE" id="PS50011"/>
    </source>
</evidence>
<comment type="catalytic activity">
    <reaction evidence="18">
        <text>L-threonyl-[protein] + ATP = O-phospho-L-threonyl-[protein] + ADP + H(+)</text>
        <dbReference type="Rhea" id="RHEA:46608"/>
        <dbReference type="Rhea" id="RHEA-COMP:11060"/>
        <dbReference type="Rhea" id="RHEA-COMP:11605"/>
        <dbReference type="ChEBI" id="CHEBI:15378"/>
        <dbReference type="ChEBI" id="CHEBI:30013"/>
        <dbReference type="ChEBI" id="CHEBI:30616"/>
        <dbReference type="ChEBI" id="CHEBI:61977"/>
        <dbReference type="ChEBI" id="CHEBI:456216"/>
        <dbReference type="EC" id="2.7.11.1"/>
    </reaction>
</comment>
<dbReference type="GO" id="GO:0005524">
    <property type="term" value="F:ATP binding"/>
    <property type="evidence" value="ECO:0007669"/>
    <property type="project" value="UniProtKB-UniRule"/>
</dbReference>
<dbReference type="SUPFAM" id="SSF52047">
    <property type="entry name" value="RNI-like"/>
    <property type="match status" value="1"/>
</dbReference>
<comment type="subcellular location">
    <subcellularLocation>
        <location evidence="1">Cell membrane</location>
    </subcellularLocation>
    <subcellularLocation>
        <location evidence="2">Membrane</location>
        <topology evidence="2">Single-pass type I membrane protein</topology>
    </subcellularLocation>
</comment>
<keyword evidence="11" id="KW-0677">Repeat</keyword>
<keyword evidence="5" id="KW-0723">Serine/threonine-protein kinase</keyword>
<dbReference type="PROSITE" id="PS00107">
    <property type="entry name" value="PROTEIN_KINASE_ATP"/>
    <property type="match status" value="1"/>
</dbReference>
<evidence type="ECO:0000256" key="13">
    <source>
        <dbReference type="ARBA" id="ARBA00022840"/>
    </source>
</evidence>
<keyword evidence="9 21" id="KW-0812">Transmembrane</keyword>
<dbReference type="SMART" id="SM00369">
    <property type="entry name" value="LRR_TYP"/>
    <property type="match status" value="6"/>
</dbReference>
<evidence type="ECO:0000256" key="2">
    <source>
        <dbReference type="ARBA" id="ARBA00004479"/>
    </source>
</evidence>
<dbReference type="Gene3D" id="3.80.10.10">
    <property type="entry name" value="Ribonuclease Inhibitor"/>
    <property type="match status" value="3"/>
</dbReference>
<dbReference type="AlphaFoldDB" id="A0A835J7V1"/>
<dbReference type="Gene3D" id="1.10.510.10">
    <property type="entry name" value="Transferase(Phosphotransferase) domain 1"/>
    <property type="match status" value="2"/>
</dbReference>
<evidence type="ECO:0000256" key="5">
    <source>
        <dbReference type="ARBA" id="ARBA00022527"/>
    </source>
</evidence>
<organism evidence="23 24">
    <name type="scientific">Salix dunnii</name>
    <dbReference type="NCBI Taxonomy" id="1413687"/>
    <lineage>
        <taxon>Eukaryota</taxon>
        <taxon>Viridiplantae</taxon>
        <taxon>Streptophyta</taxon>
        <taxon>Embryophyta</taxon>
        <taxon>Tracheophyta</taxon>
        <taxon>Spermatophyta</taxon>
        <taxon>Magnoliopsida</taxon>
        <taxon>eudicotyledons</taxon>
        <taxon>Gunneridae</taxon>
        <taxon>Pentapetalae</taxon>
        <taxon>rosids</taxon>
        <taxon>fabids</taxon>
        <taxon>Malpighiales</taxon>
        <taxon>Salicaceae</taxon>
        <taxon>Saliceae</taxon>
        <taxon>Salix</taxon>
    </lineage>
</organism>
<dbReference type="EC" id="2.7.11.1" evidence="3"/>
<keyword evidence="6" id="KW-0597">Phosphoprotein</keyword>
<proteinExistence type="predicted"/>
<keyword evidence="10" id="KW-0732">Signal</keyword>
<evidence type="ECO:0000256" key="18">
    <source>
        <dbReference type="ARBA" id="ARBA00047899"/>
    </source>
</evidence>
<evidence type="ECO:0000256" key="20">
    <source>
        <dbReference type="PROSITE-ProRule" id="PRU10141"/>
    </source>
</evidence>
<dbReference type="InterPro" id="IPR000719">
    <property type="entry name" value="Prot_kinase_dom"/>
</dbReference>
<evidence type="ECO:0000256" key="1">
    <source>
        <dbReference type="ARBA" id="ARBA00004236"/>
    </source>
</evidence>
<dbReference type="InterPro" id="IPR021720">
    <property type="entry name" value="Malectin_dom"/>
</dbReference>
<comment type="catalytic activity">
    <reaction evidence="19">
        <text>L-seryl-[protein] + ATP = O-phospho-L-seryl-[protein] + ADP + H(+)</text>
        <dbReference type="Rhea" id="RHEA:17989"/>
        <dbReference type="Rhea" id="RHEA-COMP:9863"/>
        <dbReference type="Rhea" id="RHEA-COMP:11604"/>
        <dbReference type="ChEBI" id="CHEBI:15378"/>
        <dbReference type="ChEBI" id="CHEBI:29999"/>
        <dbReference type="ChEBI" id="CHEBI:30616"/>
        <dbReference type="ChEBI" id="CHEBI:83421"/>
        <dbReference type="ChEBI" id="CHEBI:456216"/>
        <dbReference type="EC" id="2.7.11.1"/>
    </reaction>
</comment>
<keyword evidence="7" id="KW-0433">Leucine-rich repeat</keyword>
<evidence type="ECO:0000256" key="10">
    <source>
        <dbReference type="ARBA" id="ARBA00022729"/>
    </source>
</evidence>
<evidence type="ECO:0000256" key="8">
    <source>
        <dbReference type="ARBA" id="ARBA00022679"/>
    </source>
</evidence>
<evidence type="ECO:0000313" key="24">
    <source>
        <dbReference type="Proteomes" id="UP000657918"/>
    </source>
</evidence>
<sequence length="960" mass="106732">MALDSSFGAQQVIKSPQVVKGHIVKKILTQLKGYLVLKNHELHVITAHRPMIEVFPSNVAAMKALPIVATSLLFASGVRLSGQIDERLSELTHLNEIDLSSNQLHGTIPESLGKLTRLKTLNLAYNQLSGQIPPTLGNLKALETLVLFTDHSDLRMNFLDDSIPPSLGNLKNLTALFLSGNMLSGPIPKELGNLLNLNILYLSYNRLSGYLPQELGNLNRLETLYLGSNNFTGILPESFVNLTSLHDFSVSGNKLSGQIPPFIANFTNLTGLYLIGNDFEGELPPGIFNLSGLEELMVSDLKNTSFRFPEIGNLTSINYLVLRNCSLTGGIPDYIGNNWKSLNYLDLSFNDLSGSIPQSLKNAPILKRLVLTNNKLNGSIPPWILERDKVDLSYNNFADFIKDNITDPAHHDSTEVKTLDPGKPNMDYILALSKKCTSKHHSLFINCGGARTNAEGNPYDEDISKETFFRVPGTWAYSCSGDLIFTPYNSSDFVKNMTCGVSLSEESLYKTARFCPVSLKYYGFCLRRGSYTVELHFAETIYTQNEDYSSLGTRIFDVYIQGERKLKDLNIIEMAKGPNEAWKTNFTAIVDDNNPLEIHFFWAGKGSLANAAALNGPLVSAISVTPNFDVHDGKLSASQIAGITIGCAFAPLLLFLFAWKMRLLGNRELREKQIEVQNRSFTLHQIIDGTKNFSSKMEIGRGRFGVVYKANLPYQIKLAVKKISPPSEQREKDELKSEIGNLISLSNENLVQLLGGYSNKGLHLLIYEYMETGSLHKALFEQRHTNTETQLNWSARFDICLGIAKGLNYLHEEEEKSIKIKIVHGNINAKNILLDKTHTAKLSDFGLATIYNEEDPFTAIKARGSRIMYSQVTILVLKLQGNPVLQFQAGRLHQEGKIRDLVDKKLGSRFDNKQALTLLHLAMECINQSPTLRPSMSEVVTKLSDIKASAPSSSSEVIII</sequence>
<keyword evidence="24" id="KW-1185">Reference proteome</keyword>
<dbReference type="Pfam" id="PF07714">
    <property type="entry name" value="PK_Tyr_Ser-Thr"/>
    <property type="match status" value="1"/>
</dbReference>
<feature type="binding site" evidence="20">
    <location>
        <position position="722"/>
    </location>
    <ligand>
        <name>ATP</name>
        <dbReference type="ChEBI" id="CHEBI:30616"/>
    </ligand>
</feature>
<dbReference type="InterPro" id="IPR011009">
    <property type="entry name" value="Kinase-like_dom_sf"/>
</dbReference>